<reference evidence="1 3" key="1">
    <citation type="journal article" date="2011" name="Nature">
        <title>The Medicago genome provides insight into the evolution of rhizobial symbioses.</title>
        <authorList>
            <person name="Young N.D."/>
            <person name="Debelle F."/>
            <person name="Oldroyd G.E."/>
            <person name="Geurts R."/>
            <person name="Cannon S.B."/>
            <person name="Udvardi M.K."/>
            <person name="Benedito V.A."/>
            <person name="Mayer K.F."/>
            <person name="Gouzy J."/>
            <person name="Schoof H."/>
            <person name="Van de Peer Y."/>
            <person name="Proost S."/>
            <person name="Cook D.R."/>
            <person name="Meyers B.C."/>
            <person name="Spannagl M."/>
            <person name="Cheung F."/>
            <person name="De Mita S."/>
            <person name="Krishnakumar V."/>
            <person name="Gundlach H."/>
            <person name="Zhou S."/>
            <person name="Mudge J."/>
            <person name="Bharti A.K."/>
            <person name="Murray J.D."/>
            <person name="Naoumkina M.A."/>
            <person name="Rosen B."/>
            <person name="Silverstein K.A."/>
            <person name="Tang H."/>
            <person name="Rombauts S."/>
            <person name="Zhao P.X."/>
            <person name="Zhou P."/>
            <person name="Barbe V."/>
            <person name="Bardou P."/>
            <person name="Bechner M."/>
            <person name="Bellec A."/>
            <person name="Berger A."/>
            <person name="Berges H."/>
            <person name="Bidwell S."/>
            <person name="Bisseling T."/>
            <person name="Choisne N."/>
            <person name="Couloux A."/>
            <person name="Denny R."/>
            <person name="Deshpande S."/>
            <person name="Dai X."/>
            <person name="Doyle J.J."/>
            <person name="Dudez A.M."/>
            <person name="Farmer A.D."/>
            <person name="Fouteau S."/>
            <person name="Franken C."/>
            <person name="Gibelin C."/>
            <person name="Gish J."/>
            <person name="Goldstein S."/>
            <person name="Gonzalez A.J."/>
            <person name="Green P.J."/>
            <person name="Hallab A."/>
            <person name="Hartog M."/>
            <person name="Hua A."/>
            <person name="Humphray S.J."/>
            <person name="Jeong D.H."/>
            <person name="Jing Y."/>
            <person name="Jocker A."/>
            <person name="Kenton S.M."/>
            <person name="Kim D.J."/>
            <person name="Klee K."/>
            <person name="Lai H."/>
            <person name="Lang C."/>
            <person name="Lin S."/>
            <person name="Macmil S.L."/>
            <person name="Magdelenat G."/>
            <person name="Matthews L."/>
            <person name="McCorrison J."/>
            <person name="Monaghan E.L."/>
            <person name="Mun J.H."/>
            <person name="Najar F.Z."/>
            <person name="Nicholson C."/>
            <person name="Noirot C."/>
            <person name="O'Bleness M."/>
            <person name="Paule C.R."/>
            <person name="Poulain J."/>
            <person name="Prion F."/>
            <person name="Qin B."/>
            <person name="Qu C."/>
            <person name="Retzel E.F."/>
            <person name="Riddle C."/>
            <person name="Sallet E."/>
            <person name="Samain S."/>
            <person name="Samson N."/>
            <person name="Sanders I."/>
            <person name="Saurat O."/>
            <person name="Scarpelli C."/>
            <person name="Schiex T."/>
            <person name="Segurens B."/>
            <person name="Severin A.J."/>
            <person name="Sherrier D.J."/>
            <person name="Shi R."/>
            <person name="Sims S."/>
            <person name="Singer S.R."/>
            <person name="Sinharoy S."/>
            <person name="Sterck L."/>
            <person name="Viollet A."/>
            <person name="Wang B.B."/>
            <person name="Wang K."/>
            <person name="Wang M."/>
            <person name="Wang X."/>
            <person name="Warfsmann J."/>
            <person name="Weissenbach J."/>
            <person name="White D.D."/>
            <person name="White J.D."/>
            <person name="Wiley G.B."/>
            <person name="Wincker P."/>
            <person name="Xing Y."/>
            <person name="Yang L."/>
            <person name="Yao Z."/>
            <person name="Ying F."/>
            <person name="Zhai J."/>
            <person name="Zhou L."/>
            <person name="Zuber A."/>
            <person name="Denarie J."/>
            <person name="Dixon R.A."/>
            <person name="May G.D."/>
            <person name="Schwartz D.C."/>
            <person name="Rogers J."/>
            <person name="Quetier F."/>
            <person name="Town C.D."/>
            <person name="Roe B.A."/>
        </authorList>
    </citation>
    <scope>NUCLEOTIDE SEQUENCE [LARGE SCALE GENOMIC DNA]</scope>
    <source>
        <strain evidence="1">A17</strain>
        <strain evidence="2 3">cv. Jemalong A17</strain>
    </source>
</reference>
<evidence type="ECO:0000313" key="1">
    <source>
        <dbReference type="EMBL" id="AES88179.1"/>
    </source>
</evidence>
<dbReference type="Proteomes" id="UP000002051">
    <property type="component" value="Chromosome 4"/>
</dbReference>
<organism evidence="1 3">
    <name type="scientific">Medicago truncatula</name>
    <name type="common">Barrel medic</name>
    <name type="synonym">Medicago tribuloides</name>
    <dbReference type="NCBI Taxonomy" id="3880"/>
    <lineage>
        <taxon>Eukaryota</taxon>
        <taxon>Viridiplantae</taxon>
        <taxon>Streptophyta</taxon>
        <taxon>Embryophyta</taxon>
        <taxon>Tracheophyta</taxon>
        <taxon>Spermatophyta</taxon>
        <taxon>Magnoliopsida</taxon>
        <taxon>eudicotyledons</taxon>
        <taxon>Gunneridae</taxon>
        <taxon>Pentapetalae</taxon>
        <taxon>rosids</taxon>
        <taxon>fabids</taxon>
        <taxon>Fabales</taxon>
        <taxon>Fabaceae</taxon>
        <taxon>Papilionoideae</taxon>
        <taxon>50 kb inversion clade</taxon>
        <taxon>NPAAA clade</taxon>
        <taxon>Hologalegina</taxon>
        <taxon>IRL clade</taxon>
        <taxon>Trifolieae</taxon>
        <taxon>Medicago</taxon>
    </lineage>
</organism>
<protein>
    <submittedName>
        <fullName evidence="1 2">Uncharacterized protein</fullName>
    </submittedName>
</protein>
<sequence length="69" mass="8132">METTTILTCLLQSIVEKLSSRQVIYVIKKFYLTYSQLHQLVKYIVDHLISARIKLNNFLTFTSPKKIKK</sequence>
<dbReference type="EMBL" id="CM001220">
    <property type="protein sequence ID" value="AES88179.1"/>
    <property type="molecule type" value="Genomic_DNA"/>
</dbReference>
<reference evidence="1 3" key="2">
    <citation type="journal article" date="2014" name="BMC Genomics">
        <title>An improved genome release (version Mt4.0) for the model legume Medicago truncatula.</title>
        <authorList>
            <person name="Tang H."/>
            <person name="Krishnakumar V."/>
            <person name="Bidwell S."/>
            <person name="Rosen B."/>
            <person name="Chan A."/>
            <person name="Zhou S."/>
            <person name="Gentzbittel L."/>
            <person name="Childs K.L."/>
            <person name="Yandell M."/>
            <person name="Gundlach H."/>
            <person name="Mayer K.F."/>
            <person name="Schwartz D.C."/>
            <person name="Town C.D."/>
        </authorList>
    </citation>
    <scope>GENOME REANNOTATION</scope>
    <source>
        <strain evidence="2 3">cv. Jemalong A17</strain>
    </source>
</reference>
<proteinExistence type="predicted"/>
<evidence type="ECO:0000313" key="3">
    <source>
        <dbReference type="Proteomes" id="UP000002051"/>
    </source>
</evidence>
<name>G7JES4_MEDTR</name>
<dbReference type="PaxDb" id="3880-AES88179"/>
<evidence type="ECO:0000313" key="2">
    <source>
        <dbReference type="EnsemblPlants" id="AES88179"/>
    </source>
</evidence>
<reference evidence="2" key="3">
    <citation type="submission" date="2015-04" db="UniProtKB">
        <authorList>
            <consortium name="EnsemblPlants"/>
        </authorList>
    </citation>
    <scope>IDENTIFICATION</scope>
    <source>
        <strain evidence="2">cv. Jemalong A17</strain>
    </source>
</reference>
<gene>
    <name evidence="1" type="ordered locus">MTR_4g050430</name>
</gene>
<accession>G7JES4</accession>
<dbReference type="AlphaFoldDB" id="G7JES4"/>
<dbReference type="EnsemblPlants" id="AES88179">
    <property type="protein sequence ID" value="AES88179"/>
    <property type="gene ID" value="MTR_4g050430"/>
</dbReference>
<keyword evidence="3" id="KW-1185">Reference proteome</keyword>
<dbReference type="HOGENOM" id="CLU_2779665_0_0_1"/>